<evidence type="ECO:0000313" key="3">
    <source>
        <dbReference type="Proteomes" id="UP001630127"/>
    </source>
</evidence>
<dbReference type="PANTHER" id="PTHR31973:SF187">
    <property type="entry name" value="MUTATOR TRANSPOSASE MUDRA PROTEIN"/>
    <property type="match status" value="1"/>
</dbReference>
<dbReference type="InterPro" id="IPR004332">
    <property type="entry name" value="Transposase_MuDR"/>
</dbReference>
<proteinExistence type="predicted"/>
<keyword evidence="3" id="KW-1185">Reference proteome</keyword>
<sequence>MFKIHETELVINLLVFYVDVISTYLGENLGLDESGDRVYVHGSEHEPGEEEVLISSDEESWMKCLNTKSDSEVSNEMVSLSSDSESEGLDNLSSFFREEEGNIAPDSANRCGDPIRKYLRGKMFTYRPGDDIEFEKGMLFTNVDAFRVVLKDYVIQKRFPIQRLKNEKARYTSICRIEGYKWRIHASPLADGVTYQIKSYYSTHTCIMYSNNREVTSDWIAKKLSFVLRDNPQMTNQGSLAEMRKFGVQPSKMQIYRAKKKALDEIEGTHSHSYAKLHKYAEMLRQTNPETSCKINYDRSSLMVEPYFRRLFISYKASKDGFHAGCRPFIGFDDYHLKGPYVSVLLCVVSLDGNNNLFSLAFAVVECENKKTWAWYFFYFESHFGPFLGTYH</sequence>
<gene>
    <name evidence="2" type="ORF">ACH5RR_011678</name>
</gene>
<dbReference type="Proteomes" id="UP001630127">
    <property type="component" value="Unassembled WGS sequence"/>
</dbReference>
<accession>A0ABD3A5N8</accession>
<feature type="domain" description="Transposase MuDR plant" evidence="1">
    <location>
        <begin position="132"/>
        <end position="197"/>
    </location>
</feature>
<protein>
    <recommendedName>
        <fullName evidence="1">Transposase MuDR plant domain-containing protein</fullName>
    </recommendedName>
</protein>
<evidence type="ECO:0000313" key="2">
    <source>
        <dbReference type="EMBL" id="KAL3527022.1"/>
    </source>
</evidence>
<dbReference type="PANTHER" id="PTHR31973">
    <property type="entry name" value="POLYPROTEIN, PUTATIVE-RELATED"/>
    <property type="match status" value="1"/>
</dbReference>
<dbReference type="AlphaFoldDB" id="A0ABD3A5N8"/>
<name>A0ABD3A5N8_9GENT</name>
<evidence type="ECO:0000259" key="1">
    <source>
        <dbReference type="Pfam" id="PF03108"/>
    </source>
</evidence>
<comment type="caution">
    <text evidence="2">The sequence shown here is derived from an EMBL/GenBank/DDBJ whole genome shotgun (WGS) entry which is preliminary data.</text>
</comment>
<reference evidence="2 3" key="1">
    <citation type="submission" date="2024-11" db="EMBL/GenBank/DDBJ databases">
        <title>A near-complete genome assembly of Cinchona calisaya.</title>
        <authorList>
            <person name="Lian D.C."/>
            <person name="Zhao X.W."/>
            <person name="Wei L."/>
        </authorList>
    </citation>
    <scope>NUCLEOTIDE SEQUENCE [LARGE SCALE GENOMIC DNA]</scope>
    <source>
        <tissue evidence="2">Nenye</tissue>
    </source>
</reference>
<organism evidence="2 3">
    <name type="scientific">Cinchona calisaya</name>
    <dbReference type="NCBI Taxonomy" id="153742"/>
    <lineage>
        <taxon>Eukaryota</taxon>
        <taxon>Viridiplantae</taxon>
        <taxon>Streptophyta</taxon>
        <taxon>Embryophyta</taxon>
        <taxon>Tracheophyta</taxon>
        <taxon>Spermatophyta</taxon>
        <taxon>Magnoliopsida</taxon>
        <taxon>eudicotyledons</taxon>
        <taxon>Gunneridae</taxon>
        <taxon>Pentapetalae</taxon>
        <taxon>asterids</taxon>
        <taxon>lamiids</taxon>
        <taxon>Gentianales</taxon>
        <taxon>Rubiaceae</taxon>
        <taxon>Cinchonoideae</taxon>
        <taxon>Cinchoneae</taxon>
        <taxon>Cinchona</taxon>
    </lineage>
</organism>
<dbReference type="EMBL" id="JBJUIK010000005">
    <property type="protein sequence ID" value="KAL3527022.1"/>
    <property type="molecule type" value="Genomic_DNA"/>
</dbReference>
<dbReference type="Pfam" id="PF03108">
    <property type="entry name" value="DBD_Tnp_Mut"/>
    <property type="match status" value="1"/>
</dbReference>